<evidence type="ECO:0000313" key="3">
    <source>
        <dbReference type="EMBL" id="KAF2857389.1"/>
    </source>
</evidence>
<feature type="region of interest" description="Disordered" evidence="2">
    <location>
        <begin position="778"/>
        <end position="815"/>
    </location>
</feature>
<proteinExistence type="inferred from homology"/>
<dbReference type="PANTHER" id="PTHR13255:SF0">
    <property type="entry name" value="ATAXIN-10"/>
    <property type="match status" value="1"/>
</dbReference>
<dbReference type="OrthoDB" id="379794at2759"/>
<dbReference type="PANTHER" id="PTHR13255">
    <property type="entry name" value="ATAXIN-10"/>
    <property type="match status" value="1"/>
</dbReference>
<keyword evidence="4" id="KW-1185">Reference proteome</keyword>
<dbReference type="Proteomes" id="UP000799421">
    <property type="component" value="Unassembled WGS sequence"/>
</dbReference>
<dbReference type="GO" id="GO:0005829">
    <property type="term" value="C:cytosol"/>
    <property type="evidence" value="ECO:0007669"/>
    <property type="project" value="TreeGrafter"/>
</dbReference>
<dbReference type="EMBL" id="MU006046">
    <property type="protein sequence ID" value="KAF2857389.1"/>
    <property type="molecule type" value="Genomic_DNA"/>
</dbReference>
<feature type="compositionally biased region" description="Pro residues" evidence="2">
    <location>
        <begin position="792"/>
        <end position="812"/>
    </location>
</feature>
<evidence type="ECO:0000313" key="4">
    <source>
        <dbReference type="Proteomes" id="UP000799421"/>
    </source>
</evidence>
<dbReference type="AlphaFoldDB" id="A0A6A7BRR5"/>
<evidence type="ECO:0000256" key="2">
    <source>
        <dbReference type="SAM" id="MobiDB-lite"/>
    </source>
</evidence>
<dbReference type="InterPro" id="IPR051374">
    <property type="entry name" value="Ataxin-10/CTR86_families"/>
</dbReference>
<feature type="compositionally biased region" description="Acidic residues" evidence="2">
    <location>
        <begin position="430"/>
        <end position="463"/>
    </location>
</feature>
<feature type="region of interest" description="Disordered" evidence="2">
    <location>
        <begin position="716"/>
        <end position="747"/>
    </location>
</feature>
<evidence type="ECO:0000256" key="1">
    <source>
        <dbReference type="ARBA" id="ARBA00008384"/>
    </source>
</evidence>
<name>A0A6A7BRR5_9PEZI</name>
<sequence>MARDVNQAYAVLIRLVLAAYVIHFKSPNYLRGTTQDLLAARVAAVVQATAGDTGIRNAIGLSEAYWTNLIDVLSAAVPSLERRSFTGGNGGDGGLDFDATPGALMVRHAPDLWADLERLYHVMCISRNCLYAGPRVQNLVARVGIDSNIRNLIHCCVRVAVRGYDGVAGNDHEERWQWVVNGYKRLLVTGLQWLNNAVAQNERRKNELWLALFDHGSAVDLDNGPQSDGDGEKLGRERKRAELEGEWDGESKPLPPNIDAGRFVGNGYVLALKYNLDSIKSDFQEAYGRAPTPAEIHLEWRRMWAGDSDDGISDADREWWGVEYCRLDRHYRVNAIRWERKQRGQPEPQMIKNRRQEIERQLDMLSPEIANRIRREIIPPEVMLPAGWDDESEPADDSIMSLSADEGARILKSGKDELLKRLEKFRIGDSDGEAEDAALTPEDEADTAGDEQDSEDDEEDEDYPGATEDGRGLLTDVPLILGPSEIEVLPMLIMSGLVPTPRNGQHILRTHLLLSQPTGRNLLRELLIFVAAWDLREEELYFKFICKILEAILNCGLLPFAYTVMEDRSRTKDIVSPAQAVVVKVLTSIFRQRTITTTPEAVDTQALNFIFTEFRKHIVPQTCALIFLQGKIHGGYASAEDFPLNSWDMERMFEGVYQYLEFFAMLVEGRGNADDSNSENGAGTLNIWKEILTDWSLVHELLTLLSELSKIELTASAASVPPPPPPFPTPNQNSTKHQRSQSADDAFPTRVTDFETRSFSSPLRKPFIDNLKKDEIDELNSNEDPDEAPTEPASPPPELSIPPPPSQLPPEVDPSEFDWRNVKKLCILVLTRLMDGNPKVKQQVRKMGAFELVDVYNEVV</sequence>
<feature type="region of interest" description="Disordered" evidence="2">
    <location>
        <begin position="221"/>
        <end position="254"/>
    </location>
</feature>
<organism evidence="3 4">
    <name type="scientific">Piedraia hortae CBS 480.64</name>
    <dbReference type="NCBI Taxonomy" id="1314780"/>
    <lineage>
        <taxon>Eukaryota</taxon>
        <taxon>Fungi</taxon>
        <taxon>Dikarya</taxon>
        <taxon>Ascomycota</taxon>
        <taxon>Pezizomycotina</taxon>
        <taxon>Dothideomycetes</taxon>
        <taxon>Dothideomycetidae</taxon>
        <taxon>Capnodiales</taxon>
        <taxon>Piedraiaceae</taxon>
        <taxon>Piedraia</taxon>
    </lineage>
</organism>
<accession>A0A6A7BRR5</accession>
<gene>
    <name evidence="3" type="ORF">K470DRAFT_223472</name>
</gene>
<protein>
    <recommendedName>
        <fullName evidence="5">Ataxin-10 domain-containing protein</fullName>
    </recommendedName>
</protein>
<feature type="compositionally biased region" description="Basic and acidic residues" evidence="2">
    <location>
        <begin position="230"/>
        <end position="243"/>
    </location>
</feature>
<feature type="compositionally biased region" description="Acidic residues" evidence="2">
    <location>
        <begin position="778"/>
        <end position="789"/>
    </location>
</feature>
<feature type="compositionally biased region" description="Pro residues" evidence="2">
    <location>
        <begin position="720"/>
        <end position="729"/>
    </location>
</feature>
<feature type="region of interest" description="Disordered" evidence="2">
    <location>
        <begin position="430"/>
        <end position="471"/>
    </location>
</feature>
<reference evidence="3" key="1">
    <citation type="journal article" date="2020" name="Stud. Mycol.">
        <title>101 Dothideomycetes genomes: a test case for predicting lifestyles and emergence of pathogens.</title>
        <authorList>
            <person name="Haridas S."/>
            <person name="Albert R."/>
            <person name="Binder M."/>
            <person name="Bloem J."/>
            <person name="Labutti K."/>
            <person name="Salamov A."/>
            <person name="Andreopoulos B."/>
            <person name="Baker S."/>
            <person name="Barry K."/>
            <person name="Bills G."/>
            <person name="Bluhm B."/>
            <person name="Cannon C."/>
            <person name="Castanera R."/>
            <person name="Culley D."/>
            <person name="Daum C."/>
            <person name="Ezra D."/>
            <person name="Gonzalez J."/>
            <person name="Henrissat B."/>
            <person name="Kuo A."/>
            <person name="Liang C."/>
            <person name="Lipzen A."/>
            <person name="Lutzoni F."/>
            <person name="Magnuson J."/>
            <person name="Mondo S."/>
            <person name="Nolan M."/>
            <person name="Ohm R."/>
            <person name="Pangilinan J."/>
            <person name="Park H.-J."/>
            <person name="Ramirez L."/>
            <person name="Alfaro M."/>
            <person name="Sun H."/>
            <person name="Tritt A."/>
            <person name="Yoshinaga Y."/>
            <person name="Zwiers L.-H."/>
            <person name="Turgeon B."/>
            <person name="Goodwin S."/>
            <person name="Spatafora J."/>
            <person name="Crous P."/>
            <person name="Grigoriev I."/>
        </authorList>
    </citation>
    <scope>NUCLEOTIDE SEQUENCE</scope>
    <source>
        <strain evidence="3">CBS 480.64</strain>
    </source>
</reference>
<comment type="similarity">
    <text evidence="1">Belongs to the ataxin-10 family.</text>
</comment>
<evidence type="ECO:0008006" key="5">
    <source>
        <dbReference type="Google" id="ProtNLM"/>
    </source>
</evidence>
<feature type="compositionally biased region" description="Polar residues" evidence="2">
    <location>
        <begin position="731"/>
        <end position="743"/>
    </location>
</feature>